<protein>
    <submittedName>
        <fullName evidence="2">Uncharacterized</fullName>
    </submittedName>
</protein>
<keyword evidence="1" id="KW-1133">Transmembrane helix</keyword>
<dbReference type="EMBL" id="CGIH01000046">
    <property type="protein sequence ID" value="CFY01335.1"/>
    <property type="molecule type" value="Genomic_DNA"/>
</dbReference>
<dbReference type="Proteomes" id="UP000045545">
    <property type="component" value="Unassembled WGS sequence"/>
</dbReference>
<reference evidence="2 3" key="1">
    <citation type="submission" date="2015-03" db="EMBL/GenBank/DDBJ databases">
        <authorList>
            <person name="Murphy D."/>
        </authorList>
    </citation>
    <scope>NUCLEOTIDE SEQUENCE [LARGE SCALE GENOMIC DNA]</scope>
    <source>
        <strain evidence="2 3">OL-4</strain>
    </source>
</reference>
<dbReference type="AlphaFoldDB" id="A0A0E4C9J9"/>
<gene>
    <name evidence="2" type="ORF">2552</name>
</gene>
<evidence type="ECO:0000256" key="1">
    <source>
        <dbReference type="SAM" id="Phobius"/>
    </source>
</evidence>
<keyword evidence="1" id="KW-0472">Membrane</keyword>
<sequence>MFKAIVRLYIIHLSAIPAIAFSMYFPGLDLLLALLYLFLIWLEGLRVNHVLSPLEQAVSGFLWQLPSVLLVLAVIWEWDLSLNLSYYLIFIMQIWQTPILPFISLVPTWIINARPFYYYLLLVAGPLMILFYTAPAYKGSLLGRDDKKMNPLA</sequence>
<evidence type="ECO:0000313" key="2">
    <source>
        <dbReference type="EMBL" id="CFY01335.1"/>
    </source>
</evidence>
<organism evidence="2 3">
    <name type="scientific">Syntrophomonas zehnderi OL-4</name>
    <dbReference type="NCBI Taxonomy" id="690567"/>
    <lineage>
        <taxon>Bacteria</taxon>
        <taxon>Bacillati</taxon>
        <taxon>Bacillota</taxon>
        <taxon>Clostridia</taxon>
        <taxon>Eubacteriales</taxon>
        <taxon>Syntrophomonadaceae</taxon>
        <taxon>Syntrophomonas</taxon>
    </lineage>
</organism>
<dbReference type="STRING" id="690567.2552"/>
<keyword evidence="1" id="KW-0812">Transmembrane</keyword>
<name>A0A0E4C9J9_9FIRM</name>
<feature type="transmembrane region" description="Helical" evidence="1">
    <location>
        <begin position="85"/>
        <end position="110"/>
    </location>
</feature>
<feature type="transmembrane region" description="Helical" evidence="1">
    <location>
        <begin position="21"/>
        <end position="41"/>
    </location>
</feature>
<accession>A0A0E4C9J9</accession>
<evidence type="ECO:0000313" key="3">
    <source>
        <dbReference type="Proteomes" id="UP000045545"/>
    </source>
</evidence>
<feature type="transmembrane region" description="Helical" evidence="1">
    <location>
        <begin position="116"/>
        <end position="134"/>
    </location>
</feature>
<keyword evidence="3" id="KW-1185">Reference proteome</keyword>
<proteinExistence type="predicted"/>
<feature type="transmembrane region" description="Helical" evidence="1">
    <location>
        <begin position="61"/>
        <end position="78"/>
    </location>
</feature>